<evidence type="ECO:0000256" key="1">
    <source>
        <dbReference type="ARBA" id="ARBA00005947"/>
    </source>
</evidence>
<dbReference type="Pfam" id="PF00850">
    <property type="entry name" value="Hist_deacetyl"/>
    <property type="match status" value="1"/>
</dbReference>
<proteinExistence type="inferred from homology"/>
<feature type="domain" description="Histone deacetylase" evidence="3">
    <location>
        <begin position="34"/>
        <end position="269"/>
    </location>
</feature>
<gene>
    <name evidence="4" type="ORF">GCM10022278_39270</name>
</gene>
<dbReference type="InterPro" id="IPR037138">
    <property type="entry name" value="His_deacetylse_dom_sf"/>
</dbReference>
<evidence type="ECO:0000256" key="2">
    <source>
        <dbReference type="ARBA" id="ARBA00022801"/>
    </source>
</evidence>
<dbReference type="PANTHER" id="PTHR10625:SF19">
    <property type="entry name" value="HISTONE DEACETYLASE 12"/>
    <property type="match status" value="1"/>
</dbReference>
<dbReference type="InterPro" id="IPR023801">
    <property type="entry name" value="His_deacetylse_dom"/>
</dbReference>
<comment type="similarity">
    <text evidence="1">Belongs to the histone deacetylase family.</text>
</comment>
<accession>A0ABP7Q9F0</accession>
<dbReference type="PANTHER" id="PTHR10625">
    <property type="entry name" value="HISTONE DEACETYLASE HDAC1-RELATED"/>
    <property type="match status" value="1"/>
</dbReference>
<dbReference type="RefSeq" id="WP_344809625.1">
    <property type="nucleotide sequence ID" value="NZ_BAABBO010000023.1"/>
</dbReference>
<reference evidence="5" key="1">
    <citation type="journal article" date="2019" name="Int. J. Syst. Evol. Microbiol.">
        <title>The Global Catalogue of Microorganisms (GCM) 10K type strain sequencing project: providing services to taxonomists for standard genome sequencing and annotation.</title>
        <authorList>
            <consortium name="The Broad Institute Genomics Platform"/>
            <consortium name="The Broad Institute Genome Sequencing Center for Infectious Disease"/>
            <person name="Wu L."/>
            <person name="Ma J."/>
        </authorList>
    </citation>
    <scope>NUCLEOTIDE SEQUENCE [LARGE SCALE GENOMIC DNA]</scope>
    <source>
        <strain evidence="5">JCM 17555</strain>
    </source>
</reference>
<dbReference type="EMBL" id="BAABBO010000023">
    <property type="protein sequence ID" value="GAA3978829.1"/>
    <property type="molecule type" value="Genomic_DNA"/>
</dbReference>
<dbReference type="InterPro" id="IPR044150">
    <property type="entry name" value="HDAC_classIV"/>
</dbReference>
<dbReference type="Proteomes" id="UP001501337">
    <property type="component" value="Unassembled WGS sequence"/>
</dbReference>
<keyword evidence="5" id="KW-1185">Reference proteome</keyword>
<dbReference type="SUPFAM" id="SSF52768">
    <property type="entry name" value="Arginase/deacetylase"/>
    <property type="match status" value="1"/>
</dbReference>
<evidence type="ECO:0000259" key="3">
    <source>
        <dbReference type="Pfam" id="PF00850"/>
    </source>
</evidence>
<dbReference type="InterPro" id="IPR000286">
    <property type="entry name" value="HDACs"/>
</dbReference>
<dbReference type="Gene3D" id="3.40.800.20">
    <property type="entry name" value="Histone deacetylase domain"/>
    <property type="match status" value="1"/>
</dbReference>
<dbReference type="CDD" id="cd09993">
    <property type="entry name" value="HDAC_classIV"/>
    <property type="match status" value="1"/>
</dbReference>
<dbReference type="InterPro" id="IPR023696">
    <property type="entry name" value="Ureohydrolase_dom_sf"/>
</dbReference>
<comment type="caution">
    <text evidence="4">The sequence shown here is derived from an EMBL/GenBank/DDBJ whole genome shotgun (WGS) entry which is preliminary data.</text>
</comment>
<sequence length="289" mass="32453">MQKFALLHERLHGLGLFHNNPPHPPSHFADSQVDTMDYIAMAHDAAYIEAFRQDDFTVQARRKLGLPWSPGLMQRTFTAVRGTMLTADLALEFGLAGHLAGGTHHAHHAEARGFCIFNDLAVTARYALSRPDVERVLILDCDVHQGDGTARILSNDPNALTVSVHCRANYPFDKAESDYDIEVEKGCSSKEYLRLLDAYWPLLLDRHQPDLVLYDAGADVHREDALGLLELDDAAIFKRDTHVIEACLDRRIPIACVIGGGYMKNLKRLAEVHGIVHQAAFRLFQQYFE</sequence>
<name>A0ABP7Q9F0_9GAMM</name>
<keyword evidence="2" id="KW-0378">Hydrolase</keyword>
<organism evidence="4 5">
    <name type="scientific">Allohahella marinimesophila</name>
    <dbReference type="NCBI Taxonomy" id="1054972"/>
    <lineage>
        <taxon>Bacteria</taxon>
        <taxon>Pseudomonadati</taxon>
        <taxon>Pseudomonadota</taxon>
        <taxon>Gammaproteobacteria</taxon>
        <taxon>Oceanospirillales</taxon>
        <taxon>Hahellaceae</taxon>
        <taxon>Allohahella</taxon>
    </lineage>
</organism>
<protein>
    <submittedName>
        <fullName evidence="4">Histone deacetylase</fullName>
    </submittedName>
</protein>
<evidence type="ECO:0000313" key="5">
    <source>
        <dbReference type="Proteomes" id="UP001501337"/>
    </source>
</evidence>
<dbReference type="PRINTS" id="PR01270">
    <property type="entry name" value="HDASUPER"/>
</dbReference>
<evidence type="ECO:0000313" key="4">
    <source>
        <dbReference type="EMBL" id="GAA3978829.1"/>
    </source>
</evidence>